<evidence type="ECO:0000259" key="3">
    <source>
        <dbReference type="Pfam" id="PF14392"/>
    </source>
</evidence>
<keyword evidence="5" id="KW-1185">Reference proteome</keyword>
<evidence type="ECO:0000259" key="2">
    <source>
        <dbReference type="Pfam" id="PF14111"/>
    </source>
</evidence>
<evidence type="ECO:0000256" key="1">
    <source>
        <dbReference type="SAM" id="MobiDB-lite"/>
    </source>
</evidence>
<feature type="domain" description="Zinc knuckle CX2CX4HX4C" evidence="3">
    <location>
        <begin position="176"/>
        <end position="221"/>
    </location>
</feature>
<name>A0A803L3E1_CHEQI</name>
<reference evidence="4" key="2">
    <citation type="submission" date="2021-03" db="UniProtKB">
        <authorList>
            <consortium name="EnsemblPlants"/>
        </authorList>
    </citation>
    <scope>IDENTIFICATION</scope>
</reference>
<feature type="region of interest" description="Disordered" evidence="1">
    <location>
        <begin position="421"/>
        <end position="445"/>
    </location>
</feature>
<dbReference type="AlphaFoldDB" id="A0A803L3E1"/>
<dbReference type="Pfam" id="PF14392">
    <property type="entry name" value="zf-CCHC_4"/>
    <property type="match status" value="1"/>
</dbReference>
<dbReference type="Proteomes" id="UP000596660">
    <property type="component" value="Unplaced"/>
</dbReference>
<dbReference type="EnsemblPlants" id="AUR62006380-RA">
    <property type="protein sequence ID" value="AUR62006380-RA:cds"/>
    <property type="gene ID" value="AUR62006380"/>
</dbReference>
<feature type="domain" description="DUF4283" evidence="2">
    <location>
        <begin position="36"/>
        <end position="119"/>
    </location>
</feature>
<evidence type="ECO:0000313" key="5">
    <source>
        <dbReference type="Proteomes" id="UP000596660"/>
    </source>
</evidence>
<dbReference type="Pfam" id="PF14111">
    <property type="entry name" value="DUF4283"/>
    <property type="match status" value="1"/>
</dbReference>
<dbReference type="InterPro" id="IPR025836">
    <property type="entry name" value="Zn_knuckle_CX2CX4HX4C"/>
</dbReference>
<evidence type="ECO:0008006" key="6">
    <source>
        <dbReference type="Google" id="ProtNLM"/>
    </source>
</evidence>
<dbReference type="Gramene" id="AUR62006380-RA">
    <property type="protein sequence ID" value="AUR62006380-RA:cds"/>
    <property type="gene ID" value="AUR62006380"/>
</dbReference>
<dbReference type="InterPro" id="IPR025558">
    <property type="entry name" value="DUF4283"/>
</dbReference>
<proteinExistence type="predicted"/>
<feature type="compositionally biased region" description="Gly residues" evidence="1">
    <location>
        <begin position="436"/>
        <end position="445"/>
    </location>
</feature>
<dbReference type="InterPro" id="IPR040256">
    <property type="entry name" value="At4g02000-like"/>
</dbReference>
<reference evidence="4" key="1">
    <citation type="journal article" date="2017" name="Nature">
        <title>The genome of Chenopodium quinoa.</title>
        <authorList>
            <person name="Jarvis D.E."/>
            <person name="Ho Y.S."/>
            <person name="Lightfoot D.J."/>
            <person name="Schmoeckel S.M."/>
            <person name="Li B."/>
            <person name="Borm T.J.A."/>
            <person name="Ohyanagi H."/>
            <person name="Mineta K."/>
            <person name="Michell C.T."/>
            <person name="Saber N."/>
            <person name="Kharbatia N.M."/>
            <person name="Rupper R.R."/>
            <person name="Sharp A.R."/>
            <person name="Dally N."/>
            <person name="Boughton B.A."/>
            <person name="Woo Y.H."/>
            <person name="Gao G."/>
            <person name="Schijlen E.G.W.M."/>
            <person name="Guo X."/>
            <person name="Momin A.A."/>
            <person name="Negrao S."/>
            <person name="Al-Babili S."/>
            <person name="Gehring C."/>
            <person name="Roessner U."/>
            <person name="Jung C."/>
            <person name="Murphy K."/>
            <person name="Arold S.T."/>
            <person name="Gojobori T."/>
            <person name="van der Linden C.G."/>
            <person name="van Loo E.N."/>
            <person name="Jellen E.N."/>
            <person name="Maughan P.J."/>
            <person name="Tester M."/>
        </authorList>
    </citation>
    <scope>NUCLEOTIDE SEQUENCE [LARGE SCALE GENOMIC DNA]</scope>
    <source>
        <strain evidence="4">cv. PI 614886</strain>
    </source>
</reference>
<organism evidence="4 5">
    <name type="scientific">Chenopodium quinoa</name>
    <name type="common">Quinoa</name>
    <dbReference type="NCBI Taxonomy" id="63459"/>
    <lineage>
        <taxon>Eukaryota</taxon>
        <taxon>Viridiplantae</taxon>
        <taxon>Streptophyta</taxon>
        <taxon>Embryophyta</taxon>
        <taxon>Tracheophyta</taxon>
        <taxon>Spermatophyta</taxon>
        <taxon>Magnoliopsida</taxon>
        <taxon>eudicotyledons</taxon>
        <taxon>Gunneridae</taxon>
        <taxon>Pentapetalae</taxon>
        <taxon>Caryophyllales</taxon>
        <taxon>Chenopodiaceae</taxon>
        <taxon>Chenopodioideae</taxon>
        <taxon>Atripliceae</taxon>
        <taxon>Chenopodium</taxon>
    </lineage>
</organism>
<dbReference type="OMA" id="DNGREDI"/>
<dbReference type="PANTHER" id="PTHR31286:SF167">
    <property type="entry name" value="OS09G0268800 PROTEIN"/>
    <property type="match status" value="1"/>
</dbReference>
<accession>A0A803L3E1</accession>
<dbReference type="PANTHER" id="PTHR31286">
    <property type="entry name" value="GLYCINE-RICH CELL WALL STRUCTURAL PROTEIN 1.8-LIKE"/>
    <property type="match status" value="1"/>
</dbReference>
<sequence>MEDELIKQWEKFQLTKEEETVVGDDFSNGDDVDVKVQLDLSLVGKLWTIKPFNIEAMKKTLMNVWRLRDNIAIRMVETNLFVFQIFNEDDKRRVMEGRPWFFYDKILILKEMCGDEQPSEVQFTHPPMWIRLRDVPFNKCSTAIMKEIGEFQGGFLDFDDSDPIGWGECMRIKILVDINKLLQRGMRLATGQNSSRWIDIQYEPLADFCVFCGMLDHTDREWQQKERTKDEEEVVYQYGPWLRASPWKQTCGPSMLREKEAKWMSDLKMNKGSRTPLYSDPNVIKLRPPGVAQKILFSAQSPTSNDSIPRVRESQLVPMMNKSNTGLVLRAKGVTEGVENEGMGESNEGVVGKGNNEGEKGIILPLNDNGREDIVMGGGNKEIFSDSLDDRCLESRGIAHTLTRRCPTKLKKWTKKIENNSKSDRMMPMETDIPDGSGGGKEIWE</sequence>
<evidence type="ECO:0000313" key="4">
    <source>
        <dbReference type="EnsemblPlants" id="AUR62006380-RA:cds"/>
    </source>
</evidence>
<protein>
    <recommendedName>
        <fullName evidence="6">DUF4283 domain-containing protein</fullName>
    </recommendedName>
</protein>